<dbReference type="InterPro" id="IPR036779">
    <property type="entry name" value="LysM_dom_sf"/>
</dbReference>
<organism evidence="3 4">
    <name type="scientific">Muribaculum intestinale</name>
    <dbReference type="NCBI Taxonomy" id="1796646"/>
    <lineage>
        <taxon>Bacteria</taxon>
        <taxon>Pseudomonadati</taxon>
        <taxon>Bacteroidota</taxon>
        <taxon>Bacteroidia</taxon>
        <taxon>Bacteroidales</taxon>
        <taxon>Muribaculaceae</taxon>
        <taxon>Muribaculum</taxon>
    </lineage>
</organism>
<reference evidence="4" key="1">
    <citation type="submission" date="2016-04" db="EMBL/GenBank/DDBJ databases">
        <title>Complete Genome Sequences of Twelve Strains of a Stable Defined Moderately Diverse Mouse Microbiota 2 (sDMDMm2).</title>
        <authorList>
            <person name="Uchimura Y."/>
            <person name="Wyss M."/>
            <person name="Brugiroux S."/>
            <person name="Limenitakis J.P."/>
            <person name="Stecher B."/>
            <person name="McCoy K.D."/>
            <person name="Macpherson A.J."/>
        </authorList>
    </citation>
    <scope>NUCLEOTIDE SEQUENCE [LARGE SCALE GENOMIC DNA]</scope>
    <source>
        <strain evidence="4">YL27</strain>
    </source>
</reference>
<dbReference type="SUPFAM" id="SSF54106">
    <property type="entry name" value="LysM domain"/>
    <property type="match status" value="2"/>
</dbReference>
<dbReference type="InterPro" id="IPR018392">
    <property type="entry name" value="LysM"/>
</dbReference>
<protein>
    <recommendedName>
        <fullName evidence="2">LysM domain-containing protein</fullName>
    </recommendedName>
</protein>
<accession>A0A1Z2XJ83</accession>
<dbReference type="STRING" id="1796646.A4V02_06655"/>
<proteinExistence type="predicted"/>
<feature type="domain" description="LysM" evidence="2">
    <location>
        <begin position="60"/>
        <end position="103"/>
    </location>
</feature>
<dbReference type="EMBL" id="CP015402">
    <property type="protein sequence ID" value="ANU63430.2"/>
    <property type="molecule type" value="Genomic_DNA"/>
</dbReference>
<dbReference type="AlphaFoldDB" id="A0A1B1S9F5"/>
<dbReference type="Gene3D" id="3.10.350.10">
    <property type="entry name" value="LysM domain"/>
    <property type="match status" value="2"/>
</dbReference>
<evidence type="ECO:0000313" key="4">
    <source>
        <dbReference type="Proteomes" id="UP000186351"/>
    </source>
</evidence>
<name>A0A1B1S9F5_9BACT</name>
<dbReference type="PANTHER" id="PTHR33734">
    <property type="entry name" value="LYSM DOMAIN-CONTAINING GPI-ANCHORED PROTEIN 2"/>
    <property type="match status" value="1"/>
</dbReference>
<dbReference type="SMART" id="SM00257">
    <property type="entry name" value="LysM"/>
    <property type="match status" value="2"/>
</dbReference>
<feature type="domain" description="LysM" evidence="2">
    <location>
        <begin position="137"/>
        <end position="181"/>
    </location>
</feature>
<dbReference type="CDD" id="cd00118">
    <property type="entry name" value="LysM"/>
    <property type="match status" value="2"/>
</dbReference>
<evidence type="ECO:0000256" key="1">
    <source>
        <dbReference type="SAM" id="MobiDB-lite"/>
    </source>
</evidence>
<dbReference type="KEGG" id="pary:A4V02_06655"/>
<evidence type="ECO:0000313" key="3">
    <source>
        <dbReference type="EMBL" id="ANU63430.2"/>
    </source>
</evidence>
<sequence>MLNFAIIILALLPFTYPTICRMNYHNFRNRIVLTAAVLGATFNATALDLPTRMVNGNVCYYYEVQPKETVYSLARRFGFTKAQIIHYNPSVADGLRAGQTLYFPKDEVDALPSTPKHQSKQSTPENNVTSPANTTVSCHLVKKGETIYGISRQYDISEADLIAANPRLETVGLKYGTVLTIPTKEPQPTYEYTPKSLSTPASTSVYSTPKSEYSVTADATEPKNTTTTASTYESPVFTTASTTTVYVENIASGDTIESKNSYGNNMSAPQVEDPTLLTPSEATMPDIESQPDTLRMTVMLPFMLSAQQPDKQAQLYTEFYRGLLLAADSLRNHGNPLIISAYDTAASIDTVNSILSHPEVAKSTVIIAPDDDLQLGRIASFASENGTKVFNAFAVKSTLYHNNAAMMQANIPHSDMYDTAVAGILKEYPDYTLAMLVPQEGGKTDKAEFQSRLRSKAMADGRKIVEVTYSGMLRQADLEKLTANEKYIFIPPSGTQTEFSRIISTLKAYKESLNDYNAARLFGYPEWITFRGDALENMRFMNTTIYSRFYNDESSLRTKDLTAEYSRWYGTPMMNAIPVQGILGFDAGMYLIRSLNNSEPFPGTMPYSGIQSDFRFASDGSNAGAVNKALYLVNFRPSGITEKISL</sequence>
<evidence type="ECO:0000259" key="2">
    <source>
        <dbReference type="PROSITE" id="PS51782"/>
    </source>
</evidence>
<dbReference type="GO" id="GO:0008932">
    <property type="term" value="F:lytic endotransglycosylase activity"/>
    <property type="evidence" value="ECO:0007669"/>
    <property type="project" value="TreeGrafter"/>
</dbReference>
<keyword evidence="4" id="KW-1185">Reference proteome</keyword>
<gene>
    <name evidence="3" type="ORF">A4V02_06655</name>
</gene>
<dbReference type="Proteomes" id="UP000186351">
    <property type="component" value="Chromosome"/>
</dbReference>
<dbReference type="PROSITE" id="PS51782">
    <property type="entry name" value="LYSM"/>
    <property type="match status" value="2"/>
</dbReference>
<dbReference type="PANTHER" id="PTHR33734:SF22">
    <property type="entry name" value="MEMBRANE-BOUND LYTIC MUREIN TRANSGLYCOSYLASE D"/>
    <property type="match status" value="1"/>
</dbReference>
<dbReference type="Pfam" id="PF01476">
    <property type="entry name" value="LysM"/>
    <property type="match status" value="2"/>
</dbReference>
<feature type="region of interest" description="Disordered" evidence="1">
    <location>
        <begin position="111"/>
        <end position="132"/>
    </location>
</feature>
<accession>A0A1B1S9F5</accession>
<feature type="compositionally biased region" description="Polar residues" evidence="1">
    <location>
        <begin position="120"/>
        <end position="132"/>
    </location>
</feature>
<dbReference type="OrthoDB" id="2149800at2"/>